<evidence type="ECO:0000256" key="1">
    <source>
        <dbReference type="ARBA" id="ARBA00004752"/>
    </source>
</evidence>
<feature type="active site" description="Proton donor/acceptor" evidence="9">
    <location>
        <position position="109"/>
    </location>
</feature>
<evidence type="ECO:0000256" key="5">
    <source>
        <dbReference type="ARBA" id="ARBA00022801"/>
    </source>
</evidence>
<evidence type="ECO:0000256" key="8">
    <source>
        <dbReference type="ARBA" id="ARBA00023316"/>
    </source>
</evidence>
<dbReference type="PROSITE" id="PS52029">
    <property type="entry name" value="LD_TPASE"/>
    <property type="match status" value="1"/>
</dbReference>
<reference evidence="12" key="1">
    <citation type="submission" date="2017-01" db="EMBL/GenBank/DDBJ databases">
        <authorList>
            <person name="Varghese N."/>
            <person name="Submissions S."/>
        </authorList>
    </citation>
    <scope>NUCLEOTIDE SEQUENCE [LARGE SCALE GENOMIC DNA]</scope>
    <source>
        <strain evidence="12">MNA4</strain>
    </source>
</reference>
<evidence type="ECO:0000256" key="7">
    <source>
        <dbReference type="ARBA" id="ARBA00022984"/>
    </source>
</evidence>
<dbReference type="GO" id="GO:0071972">
    <property type="term" value="F:peptidoglycan L,D-transpeptidase activity"/>
    <property type="evidence" value="ECO:0007669"/>
    <property type="project" value="TreeGrafter"/>
</dbReference>
<dbReference type="Proteomes" id="UP000187550">
    <property type="component" value="Unassembled WGS sequence"/>
</dbReference>
<comment type="similarity">
    <text evidence="2">Belongs to the YkuD family.</text>
</comment>
<sequence length="150" mass="17100">MTPANTLHRWFSQRLGCSSSDYLFPHTDQHTLYKKELISVAKWIDVSVSKRQLKLFDGRRLLKVYRIGVGRILTPTPRGTYTIMNKQRNPGGPFGAFWMGLSKPHYGIHGTNDPNSIGKYVSHGCIRMHNRDVLELSTQVPIGTRVAIHR</sequence>
<keyword evidence="3" id="KW-0328">Glycosyltransferase</keyword>
<dbReference type="GO" id="GO:0018104">
    <property type="term" value="P:peptidoglycan-protein cross-linking"/>
    <property type="evidence" value="ECO:0007669"/>
    <property type="project" value="TreeGrafter"/>
</dbReference>
<dbReference type="CDD" id="cd16913">
    <property type="entry name" value="YkuD_like"/>
    <property type="match status" value="1"/>
</dbReference>
<dbReference type="GO" id="GO:0071555">
    <property type="term" value="P:cell wall organization"/>
    <property type="evidence" value="ECO:0007669"/>
    <property type="project" value="UniProtKB-UniRule"/>
</dbReference>
<evidence type="ECO:0000313" key="12">
    <source>
        <dbReference type="Proteomes" id="UP000187550"/>
    </source>
</evidence>
<feature type="domain" description="L,D-TPase catalytic" evidence="10">
    <location>
        <begin position="42"/>
        <end position="149"/>
    </location>
</feature>
<name>A0A1U7PPE7_9BACI</name>
<dbReference type="InterPro" id="IPR038063">
    <property type="entry name" value="Transpep_catalytic_dom"/>
</dbReference>
<keyword evidence="8 9" id="KW-0961">Cell wall biogenesis/degradation</keyword>
<dbReference type="UniPathway" id="UPA00219"/>
<keyword evidence="4" id="KW-0808">Transferase</keyword>
<evidence type="ECO:0000256" key="6">
    <source>
        <dbReference type="ARBA" id="ARBA00022960"/>
    </source>
</evidence>
<keyword evidence="5" id="KW-0378">Hydrolase</keyword>
<dbReference type="GO" id="GO:0005576">
    <property type="term" value="C:extracellular region"/>
    <property type="evidence" value="ECO:0007669"/>
    <property type="project" value="TreeGrafter"/>
</dbReference>
<evidence type="ECO:0000256" key="2">
    <source>
        <dbReference type="ARBA" id="ARBA00005992"/>
    </source>
</evidence>
<dbReference type="STRING" id="550447.SAMN05428946_1434"/>
<dbReference type="InterPro" id="IPR005490">
    <property type="entry name" value="LD_TPept_cat_dom"/>
</dbReference>
<evidence type="ECO:0000259" key="10">
    <source>
        <dbReference type="PROSITE" id="PS52029"/>
    </source>
</evidence>
<evidence type="ECO:0000256" key="3">
    <source>
        <dbReference type="ARBA" id="ARBA00022676"/>
    </source>
</evidence>
<dbReference type="InterPro" id="IPR050979">
    <property type="entry name" value="LD-transpeptidase"/>
</dbReference>
<dbReference type="PANTHER" id="PTHR30582:SF24">
    <property type="entry name" value="L,D-TRANSPEPTIDASE ERFK_SRFK-RELATED"/>
    <property type="match status" value="1"/>
</dbReference>
<proteinExistence type="inferred from homology"/>
<dbReference type="Pfam" id="PF03734">
    <property type="entry name" value="YkuD"/>
    <property type="match status" value="1"/>
</dbReference>
<dbReference type="AlphaFoldDB" id="A0A1U7PPE7"/>
<dbReference type="GO" id="GO:0016757">
    <property type="term" value="F:glycosyltransferase activity"/>
    <property type="evidence" value="ECO:0007669"/>
    <property type="project" value="UniProtKB-KW"/>
</dbReference>
<dbReference type="EMBL" id="FTPL01000002">
    <property type="protein sequence ID" value="SIT81749.1"/>
    <property type="molecule type" value="Genomic_DNA"/>
</dbReference>
<dbReference type="Gene3D" id="2.40.440.10">
    <property type="entry name" value="L,D-transpeptidase catalytic domain-like"/>
    <property type="match status" value="1"/>
</dbReference>
<evidence type="ECO:0000256" key="9">
    <source>
        <dbReference type="PROSITE-ProRule" id="PRU01373"/>
    </source>
</evidence>
<accession>A0A1U7PPE7</accession>
<protein>
    <submittedName>
        <fullName evidence="11">L,D-transpeptidase catalytic domain</fullName>
    </submittedName>
</protein>
<dbReference type="PANTHER" id="PTHR30582">
    <property type="entry name" value="L,D-TRANSPEPTIDASE"/>
    <property type="match status" value="1"/>
</dbReference>
<evidence type="ECO:0000256" key="4">
    <source>
        <dbReference type="ARBA" id="ARBA00022679"/>
    </source>
</evidence>
<keyword evidence="12" id="KW-1185">Reference proteome</keyword>
<dbReference type="GO" id="GO:0008360">
    <property type="term" value="P:regulation of cell shape"/>
    <property type="evidence" value="ECO:0007669"/>
    <property type="project" value="UniProtKB-UniRule"/>
</dbReference>
<keyword evidence="7 9" id="KW-0573">Peptidoglycan synthesis</keyword>
<comment type="pathway">
    <text evidence="1 9">Cell wall biogenesis; peptidoglycan biosynthesis.</text>
</comment>
<gene>
    <name evidence="11" type="ORF">SAMN05428946_1434</name>
</gene>
<dbReference type="SUPFAM" id="SSF141523">
    <property type="entry name" value="L,D-transpeptidase catalytic domain-like"/>
    <property type="match status" value="1"/>
</dbReference>
<organism evidence="11 12">
    <name type="scientific">Edaphobacillus lindanitolerans</name>
    <dbReference type="NCBI Taxonomy" id="550447"/>
    <lineage>
        <taxon>Bacteria</taxon>
        <taxon>Bacillati</taxon>
        <taxon>Bacillota</taxon>
        <taxon>Bacilli</taxon>
        <taxon>Bacillales</taxon>
        <taxon>Bacillaceae</taxon>
        <taxon>Edaphobacillus</taxon>
    </lineage>
</organism>
<keyword evidence="6 9" id="KW-0133">Cell shape</keyword>
<dbReference type="OrthoDB" id="9787225at2"/>
<evidence type="ECO:0000313" key="11">
    <source>
        <dbReference type="EMBL" id="SIT81749.1"/>
    </source>
</evidence>
<feature type="active site" description="Nucleophile" evidence="9">
    <location>
        <position position="125"/>
    </location>
</feature>